<feature type="compositionally biased region" description="Basic and acidic residues" evidence="1">
    <location>
        <begin position="8"/>
        <end position="27"/>
    </location>
</feature>
<feature type="compositionally biased region" description="Basic and acidic residues" evidence="1">
    <location>
        <begin position="125"/>
        <end position="136"/>
    </location>
</feature>
<accession>A0A811SA19</accession>
<organism evidence="2 3">
    <name type="scientific">Miscanthus lutarioriparius</name>
    <dbReference type="NCBI Taxonomy" id="422564"/>
    <lineage>
        <taxon>Eukaryota</taxon>
        <taxon>Viridiplantae</taxon>
        <taxon>Streptophyta</taxon>
        <taxon>Embryophyta</taxon>
        <taxon>Tracheophyta</taxon>
        <taxon>Spermatophyta</taxon>
        <taxon>Magnoliopsida</taxon>
        <taxon>Liliopsida</taxon>
        <taxon>Poales</taxon>
        <taxon>Poaceae</taxon>
        <taxon>PACMAD clade</taxon>
        <taxon>Panicoideae</taxon>
        <taxon>Andropogonodae</taxon>
        <taxon>Andropogoneae</taxon>
        <taxon>Saccharinae</taxon>
        <taxon>Miscanthus</taxon>
    </lineage>
</organism>
<dbReference type="EMBL" id="CAJGYO010000018">
    <property type="protein sequence ID" value="CAD6337407.1"/>
    <property type="molecule type" value="Genomic_DNA"/>
</dbReference>
<sequence>MAGEEEQLGFRRAYEERRERQHRREAASADTTGARSRRSVARSRRRERGSRGSRRDPGESDGVGERGSWKKNMEGEAEAEHIFVSLESDEKPEKLRRSRGEGGKSEKQDEEPLRVKSASTNLGRPMKDLTAERIWSDVDPTSPVGNGQVFVREN</sequence>
<feature type="compositionally biased region" description="Basic residues" evidence="1">
    <location>
        <begin position="35"/>
        <end position="48"/>
    </location>
</feature>
<proteinExistence type="predicted"/>
<comment type="caution">
    <text evidence="2">The sequence shown here is derived from an EMBL/GenBank/DDBJ whole genome shotgun (WGS) entry which is preliminary data.</text>
</comment>
<feature type="region of interest" description="Disordered" evidence="1">
    <location>
        <begin position="1"/>
        <end position="154"/>
    </location>
</feature>
<evidence type="ECO:0000256" key="1">
    <source>
        <dbReference type="SAM" id="MobiDB-lite"/>
    </source>
</evidence>
<reference evidence="2" key="1">
    <citation type="submission" date="2020-10" db="EMBL/GenBank/DDBJ databases">
        <authorList>
            <person name="Han B."/>
            <person name="Lu T."/>
            <person name="Zhao Q."/>
            <person name="Huang X."/>
            <person name="Zhao Y."/>
        </authorList>
    </citation>
    <scope>NUCLEOTIDE SEQUENCE</scope>
</reference>
<evidence type="ECO:0000313" key="3">
    <source>
        <dbReference type="Proteomes" id="UP000604825"/>
    </source>
</evidence>
<evidence type="ECO:0000313" key="2">
    <source>
        <dbReference type="EMBL" id="CAD6337407.1"/>
    </source>
</evidence>
<feature type="compositionally biased region" description="Basic and acidic residues" evidence="1">
    <location>
        <begin position="49"/>
        <end position="81"/>
    </location>
</feature>
<keyword evidence="3" id="KW-1185">Reference proteome</keyword>
<gene>
    <name evidence="2" type="ORF">NCGR_LOCUS61505</name>
</gene>
<dbReference type="Proteomes" id="UP000604825">
    <property type="component" value="Unassembled WGS sequence"/>
</dbReference>
<dbReference type="AlphaFoldDB" id="A0A811SA19"/>
<protein>
    <submittedName>
        <fullName evidence="2">Uncharacterized protein</fullName>
    </submittedName>
</protein>
<feature type="compositionally biased region" description="Basic and acidic residues" evidence="1">
    <location>
        <begin position="88"/>
        <end position="114"/>
    </location>
</feature>
<name>A0A811SA19_9POAL</name>